<dbReference type="Pfam" id="PF01364">
    <property type="entry name" value="Peptidase_C25"/>
    <property type="match status" value="1"/>
</dbReference>
<keyword evidence="4 8" id="KW-0732">Signal</keyword>
<proteinExistence type="predicted"/>
<keyword evidence="6" id="KW-0106">Calcium</keyword>
<dbReference type="InterPro" id="IPR013783">
    <property type="entry name" value="Ig-like_fold"/>
</dbReference>
<evidence type="ECO:0000256" key="3">
    <source>
        <dbReference type="ARBA" id="ARBA00022723"/>
    </source>
</evidence>
<evidence type="ECO:0000313" key="14">
    <source>
        <dbReference type="Proteomes" id="UP000777784"/>
    </source>
</evidence>
<dbReference type="GO" id="GO:0005576">
    <property type="term" value="C:extracellular region"/>
    <property type="evidence" value="ECO:0007669"/>
    <property type="project" value="UniProtKB-SubCell"/>
</dbReference>
<dbReference type="Gene3D" id="2.60.40.10">
    <property type="entry name" value="Immunoglobulins"/>
    <property type="match status" value="1"/>
</dbReference>
<sequence>MSIKRMSCIACALVAMSWALLYSLPAMAEWIPLGTVKTGFQVLDSSSQGITLEYNLEGLEKELVEIDGRDYAQYFIPDMSILMNEGEPQLPVVRQSFIIPDRGAVDVRILSMESVTIETERVVPSKGHIERDIDPADIPYIFGSVYDNAEPYPAGGAAIQEPFILRDFRGAVLEIQPVVYNPALETIEVVTRIELEITPVDGEAVNELIRDEPLRSVDSEFEAIYLNHFPNYEGDRYTAIPEPGRCVIITYDAFYSAAVQLYEWKLQKGIPTILTNLSSIGSTGAQVKSYIQGLYAEPEGITYIILIGDSAQMPTLYGDYQGAASDPCYAKLAGGDQYPDAFVSRISAQTVAQAETQIAKFIRYERDPDLTTPAGNWYTKGAGLASNQTGGTPYTDCQRIGFLSDALLGYTYTSVTEICDPYATIALVAAALNQGCGVFNYIGHGSGTSWSSSGFSVTNVHQLVNGTMNPFIVDVSCSNGTFTLNECLAEAFLRTGSVAEPAGAIAMFSASTSSSWVPPCDMQTEVIRCLTEDVCNSVGALFFSGSMKVMDLYGQSGEGLKLVEQYNIFGDCALTVRSDLPASLTVLHNATIIEDQSTYDVTVPGVEGALAALYDDGVLYGSAYTDPTGLATITLDSAPTAGQTLTLTVTAYNHETRQISVDVDSATLAVLEVDSFTINDLGIRTANGRVEAGENVEVEVVLMNSGIETAYSVEASLLSNNPGITIVDGDASFGDIAPDATGTNDAPFVISVSPDVPDGQRITLSLEISAASGSWNGFVNFKVYCPNVIMSTVHVDDTALGNGDGYLQPGETADILVTLGNNGGGDAAGLNVRLGSTSLSILVTQTQAELEELYSHSTGVLSPPFTVEVSSIIGLGAKDFSLNINGDNGLQKLINFQLYVVDGTPSSVENHWGQRMDKVWLAPVYPNPAPACAKMTFNLPKQGSVDLAVYNAAGRRIATLASGTPDAGIHEIRWDGRDQNGAAVGSGIYFAKLVADGVVLTRQMTVVR</sequence>
<dbReference type="InterPro" id="IPR038490">
    <property type="entry name" value="Gingipain_propep_sf"/>
</dbReference>
<dbReference type="InterPro" id="IPR005536">
    <property type="entry name" value="Peptidase_C25_Ig-like_domain"/>
</dbReference>
<feature type="domain" description="FlgD/Vpr Ig-like" evidence="12">
    <location>
        <begin position="939"/>
        <end position="995"/>
    </location>
</feature>
<dbReference type="InterPro" id="IPR025965">
    <property type="entry name" value="FlgD/Vpr_Ig-like"/>
</dbReference>
<dbReference type="Gene3D" id="2.60.40.3800">
    <property type="match status" value="1"/>
</dbReference>
<evidence type="ECO:0000256" key="6">
    <source>
        <dbReference type="ARBA" id="ARBA00022837"/>
    </source>
</evidence>
<reference evidence="13" key="1">
    <citation type="submission" date="2021-05" db="EMBL/GenBank/DDBJ databases">
        <title>Energy efficiency and biological interactions define the core microbiome of deep oligotrophic groundwater.</title>
        <authorList>
            <person name="Mehrshad M."/>
            <person name="Lopez-Fernandez M."/>
            <person name="Bell E."/>
            <person name="Bernier-Latmani R."/>
            <person name="Bertilsson S."/>
            <person name="Dopson M."/>
        </authorList>
    </citation>
    <scope>NUCLEOTIDE SEQUENCE</scope>
    <source>
        <strain evidence="13">Modern_marine.mb.64</strain>
    </source>
</reference>
<dbReference type="Gene3D" id="3.40.50.10390">
    <property type="entry name" value="Gingipain r, domain 1"/>
    <property type="match status" value="1"/>
</dbReference>
<dbReference type="GO" id="GO:0004197">
    <property type="term" value="F:cysteine-type endopeptidase activity"/>
    <property type="evidence" value="ECO:0007669"/>
    <property type="project" value="InterPro"/>
</dbReference>
<dbReference type="EMBL" id="JAHJDP010000023">
    <property type="protein sequence ID" value="MBU2690154.1"/>
    <property type="molecule type" value="Genomic_DNA"/>
</dbReference>
<dbReference type="Proteomes" id="UP000777784">
    <property type="component" value="Unassembled WGS sequence"/>
</dbReference>
<dbReference type="Gene3D" id="2.60.40.4070">
    <property type="match status" value="1"/>
</dbReference>
<dbReference type="AlphaFoldDB" id="A0A948RXP5"/>
<dbReference type="Gene3D" id="3.40.50.1460">
    <property type="match status" value="1"/>
</dbReference>
<organism evidence="13 14">
    <name type="scientific">Eiseniibacteriota bacterium</name>
    <dbReference type="NCBI Taxonomy" id="2212470"/>
    <lineage>
        <taxon>Bacteria</taxon>
        <taxon>Candidatus Eiseniibacteriota</taxon>
    </lineage>
</organism>
<keyword evidence="3" id="KW-0479">Metal-binding</keyword>
<comment type="caution">
    <text evidence="13">The sequence shown here is derived from an EMBL/GenBank/DDBJ whole genome shotgun (WGS) entry which is preliminary data.</text>
</comment>
<evidence type="ECO:0000256" key="8">
    <source>
        <dbReference type="SAM" id="SignalP"/>
    </source>
</evidence>
<feature type="chain" id="PRO_5037751053" evidence="8">
    <location>
        <begin position="29"/>
        <end position="1008"/>
    </location>
</feature>
<comment type="subcellular location">
    <subcellularLocation>
        <location evidence="1">Secreted</location>
    </subcellularLocation>
</comment>
<dbReference type="InterPro" id="IPR012600">
    <property type="entry name" value="Propeptide_C25"/>
</dbReference>
<dbReference type="GO" id="GO:0046872">
    <property type="term" value="F:metal ion binding"/>
    <property type="evidence" value="ECO:0007669"/>
    <property type="project" value="UniProtKB-KW"/>
</dbReference>
<dbReference type="Pfam" id="PF08126">
    <property type="entry name" value="Propeptide_C25"/>
    <property type="match status" value="1"/>
</dbReference>
<evidence type="ECO:0000256" key="7">
    <source>
        <dbReference type="ARBA" id="ARBA00023145"/>
    </source>
</evidence>
<dbReference type="InterPro" id="IPR026444">
    <property type="entry name" value="Secre_tail"/>
</dbReference>
<dbReference type="Pfam" id="PF03785">
    <property type="entry name" value="Peptidase_C25_C"/>
    <property type="match status" value="1"/>
</dbReference>
<evidence type="ECO:0000259" key="9">
    <source>
        <dbReference type="Pfam" id="PF01364"/>
    </source>
</evidence>
<keyword evidence="5" id="KW-0378">Hydrolase</keyword>
<feature type="domain" description="Gingipain propeptide" evidence="11">
    <location>
        <begin position="41"/>
        <end position="224"/>
    </location>
</feature>
<evidence type="ECO:0000256" key="4">
    <source>
        <dbReference type="ARBA" id="ARBA00022729"/>
    </source>
</evidence>
<dbReference type="InterPro" id="IPR029030">
    <property type="entry name" value="Caspase-like_dom_sf"/>
</dbReference>
<dbReference type="SUPFAM" id="SSF52129">
    <property type="entry name" value="Caspase-like"/>
    <property type="match status" value="1"/>
</dbReference>
<feature type="signal peptide" evidence="8">
    <location>
        <begin position="1"/>
        <end position="28"/>
    </location>
</feature>
<accession>A0A948RXP5</accession>
<keyword evidence="2" id="KW-0964">Secreted</keyword>
<gene>
    <name evidence="13" type="ORF">KJ970_04440</name>
</gene>
<dbReference type="InterPro" id="IPR029031">
    <property type="entry name" value="Gingipain_N_sf"/>
</dbReference>
<keyword evidence="7" id="KW-0865">Zymogen</keyword>
<name>A0A948RXP5_UNCEI</name>
<evidence type="ECO:0000259" key="10">
    <source>
        <dbReference type="Pfam" id="PF03785"/>
    </source>
</evidence>
<evidence type="ECO:0000256" key="1">
    <source>
        <dbReference type="ARBA" id="ARBA00004613"/>
    </source>
</evidence>
<evidence type="ECO:0000259" key="12">
    <source>
        <dbReference type="Pfam" id="PF13860"/>
    </source>
</evidence>
<evidence type="ECO:0000313" key="13">
    <source>
        <dbReference type="EMBL" id="MBU2690154.1"/>
    </source>
</evidence>
<dbReference type="GO" id="GO:0006508">
    <property type="term" value="P:proteolysis"/>
    <property type="evidence" value="ECO:0007669"/>
    <property type="project" value="InterPro"/>
</dbReference>
<dbReference type="InterPro" id="IPR001769">
    <property type="entry name" value="Gingipain"/>
</dbReference>
<dbReference type="Pfam" id="PF13860">
    <property type="entry name" value="FlgD_ig"/>
    <property type="match status" value="1"/>
</dbReference>
<protein>
    <submittedName>
        <fullName evidence="13">T9SS type A sorting domain-containing protein</fullName>
    </submittedName>
</protein>
<dbReference type="NCBIfam" id="TIGR04183">
    <property type="entry name" value="Por_Secre_tail"/>
    <property type="match status" value="1"/>
</dbReference>
<evidence type="ECO:0000256" key="5">
    <source>
        <dbReference type="ARBA" id="ARBA00022801"/>
    </source>
</evidence>
<feature type="domain" description="Gingipain" evidence="9">
    <location>
        <begin position="247"/>
        <end position="575"/>
    </location>
</feature>
<feature type="domain" description="Peptidase C25 Ig-like" evidence="10">
    <location>
        <begin position="581"/>
        <end position="661"/>
    </location>
</feature>
<evidence type="ECO:0000259" key="11">
    <source>
        <dbReference type="Pfam" id="PF08126"/>
    </source>
</evidence>
<evidence type="ECO:0000256" key="2">
    <source>
        <dbReference type="ARBA" id="ARBA00022525"/>
    </source>
</evidence>